<gene>
    <name evidence="2" type="ORF">EYF80_016711</name>
</gene>
<proteinExistence type="predicted"/>
<reference evidence="2 3" key="1">
    <citation type="submission" date="2019-03" db="EMBL/GenBank/DDBJ databases">
        <title>First draft genome of Liparis tanakae, snailfish: a comprehensive survey of snailfish specific genes.</title>
        <authorList>
            <person name="Kim W."/>
            <person name="Song I."/>
            <person name="Jeong J.-H."/>
            <person name="Kim D."/>
            <person name="Kim S."/>
            <person name="Ryu S."/>
            <person name="Song J.Y."/>
            <person name="Lee S.K."/>
        </authorList>
    </citation>
    <scope>NUCLEOTIDE SEQUENCE [LARGE SCALE GENOMIC DNA]</scope>
    <source>
        <tissue evidence="2">Muscle</tissue>
    </source>
</reference>
<dbReference type="EMBL" id="SRLO01000129">
    <property type="protein sequence ID" value="TNN73041.1"/>
    <property type="molecule type" value="Genomic_DNA"/>
</dbReference>
<evidence type="ECO:0000256" key="1">
    <source>
        <dbReference type="SAM" id="MobiDB-lite"/>
    </source>
</evidence>
<name>A0A4Z2I5J0_9TELE</name>
<feature type="compositionally biased region" description="Basic and acidic residues" evidence="1">
    <location>
        <begin position="26"/>
        <end position="36"/>
    </location>
</feature>
<comment type="caution">
    <text evidence="2">The sequence shown here is derived from an EMBL/GenBank/DDBJ whole genome shotgun (WGS) entry which is preliminary data.</text>
</comment>
<protein>
    <submittedName>
        <fullName evidence="2">Uncharacterized protein</fullName>
    </submittedName>
</protein>
<accession>A0A4Z2I5J0</accession>
<dbReference type="AlphaFoldDB" id="A0A4Z2I5J0"/>
<sequence length="163" mass="17790">MLEGFKGEPEEDDGVEEAVQTMGPEDLQKRREKDGGMEEEEEEGHHACEEGPGLWLSVEKGGDVFITSGGKPTDRIGQSRPNPSPTRDPLTAAASANAEEECRSLALYGDWASSSHRRRGSYNSELPNMALWGASPQLLAGTDAQGHQQENVGFLAFLHLRRN</sequence>
<evidence type="ECO:0000313" key="2">
    <source>
        <dbReference type="EMBL" id="TNN73041.1"/>
    </source>
</evidence>
<dbReference type="Proteomes" id="UP000314294">
    <property type="component" value="Unassembled WGS sequence"/>
</dbReference>
<feature type="region of interest" description="Disordered" evidence="1">
    <location>
        <begin position="1"/>
        <end position="97"/>
    </location>
</feature>
<keyword evidence="3" id="KW-1185">Reference proteome</keyword>
<organism evidence="2 3">
    <name type="scientific">Liparis tanakae</name>
    <name type="common">Tanaka's snailfish</name>
    <dbReference type="NCBI Taxonomy" id="230148"/>
    <lineage>
        <taxon>Eukaryota</taxon>
        <taxon>Metazoa</taxon>
        <taxon>Chordata</taxon>
        <taxon>Craniata</taxon>
        <taxon>Vertebrata</taxon>
        <taxon>Euteleostomi</taxon>
        <taxon>Actinopterygii</taxon>
        <taxon>Neopterygii</taxon>
        <taxon>Teleostei</taxon>
        <taxon>Neoteleostei</taxon>
        <taxon>Acanthomorphata</taxon>
        <taxon>Eupercaria</taxon>
        <taxon>Perciformes</taxon>
        <taxon>Cottioidei</taxon>
        <taxon>Cottales</taxon>
        <taxon>Liparidae</taxon>
        <taxon>Liparis</taxon>
    </lineage>
</organism>
<evidence type="ECO:0000313" key="3">
    <source>
        <dbReference type="Proteomes" id="UP000314294"/>
    </source>
</evidence>